<evidence type="ECO:0000256" key="1">
    <source>
        <dbReference type="PROSITE-ProRule" id="PRU00277"/>
    </source>
</evidence>
<dbReference type="GeneID" id="17268338"/>
<name>A0A0D3JH06_EMIH1</name>
<dbReference type="GeneID" id="17269276"/>
<reference evidence="3" key="2">
    <citation type="submission" date="2024-10" db="UniProtKB">
        <authorList>
            <consortium name="EnsemblProtists"/>
        </authorList>
    </citation>
    <scope>IDENTIFICATION</scope>
</reference>
<dbReference type="Pfam" id="PF00254">
    <property type="entry name" value="FKBP_C"/>
    <property type="match status" value="1"/>
</dbReference>
<proteinExistence type="predicted"/>
<dbReference type="STRING" id="2903.R1EII1"/>
<keyword evidence="1" id="KW-0413">Isomerase</keyword>
<keyword evidence="4" id="KW-1185">Reference proteome</keyword>
<dbReference type="PaxDb" id="2903-EOD22791"/>
<dbReference type="EnsemblProtists" id="EOD22791">
    <property type="protein sequence ID" value="EOD22791"/>
    <property type="gene ID" value="EMIHUDRAFT_48961"/>
</dbReference>
<dbReference type="PROSITE" id="PS50059">
    <property type="entry name" value="FKBP_PPIASE"/>
    <property type="match status" value="1"/>
</dbReference>
<evidence type="ECO:0000313" key="3">
    <source>
        <dbReference type="EnsemblProtists" id="EOD22791"/>
    </source>
</evidence>
<sequence>PQAGDLIKLKYKAYLPSGQMFDSSEGPGRKPIAAKFKKQPILNPGVEEALATMKEGGKRVIQVPPAMAYGEKGIKIETKDGGSEYLVPPNAKLQYELELLSV</sequence>
<dbReference type="InterPro" id="IPR001179">
    <property type="entry name" value="PPIase_FKBP_dom"/>
</dbReference>
<dbReference type="InterPro" id="IPR053111">
    <property type="entry name" value="Chloro_FKBP-type_PPIase"/>
</dbReference>
<dbReference type="Gene3D" id="3.10.50.40">
    <property type="match status" value="1"/>
</dbReference>
<dbReference type="SUPFAM" id="SSF54534">
    <property type="entry name" value="FKBP-like"/>
    <property type="match status" value="1"/>
</dbReference>
<feature type="domain" description="PPIase FKBP-type" evidence="2">
    <location>
        <begin position="4"/>
        <end position="102"/>
    </location>
</feature>
<accession>A0A0D3JH06</accession>
<dbReference type="Proteomes" id="UP000013827">
    <property type="component" value="Unassembled WGS sequence"/>
</dbReference>
<dbReference type="PANTHER" id="PTHR47598:SF1">
    <property type="entry name" value="PEPTIDYL-PROLYL CIS-TRANS ISOMERASE FKBP17-2, CHLOROPLASTIC"/>
    <property type="match status" value="1"/>
</dbReference>
<protein>
    <recommendedName>
        <fullName evidence="1">peptidylprolyl isomerase</fullName>
        <ecNumber evidence="1">5.2.1.8</ecNumber>
    </recommendedName>
</protein>
<dbReference type="EnsemblProtists" id="EOD23732">
    <property type="protein sequence ID" value="EOD23732"/>
    <property type="gene ID" value="EMIHUDRAFT_48962"/>
</dbReference>
<keyword evidence="1" id="KW-0697">Rotamase</keyword>
<reference evidence="4" key="1">
    <citation type="journal article" date="2013" name="Nature">
        <title>Pan genome of the phytoplankton Emiliania underpins its global distribution.</title>
        <authorList>
            <person name="Read B.A."/>
            <person name="Kegel J."/>
            <person name="Klute M.J."/>
            <person name="Kuo A."/>
            <person name="Lefebvre S.C."/>
            <person name="Maumus F."/>
            <person name="Mayer C."/>
            <person name="Miller J."/>
            <person name="Monier A."/>
            <person name="Salamov A."/>
            <person name="Young J."/>
            <person name="Aguilar M."/>
            <person name="Claverie J.M."/>
            <person name="Frickenhaus S."/>
            <person name="Gonzalez K."/>
            <person name="Herman E.K."/>
            <person name="Lin Y.C."/>
            <person name="Napier J."/>
            <person name="Ogata H."/>
            <person name="Sarno A.F."/>
            <person name="Shmutz J."/>
            <person name="Schroeder D."/>
            <person name="de Vargas C."/>
            <person name="Verret F."/>
            <person name="von Dassow P."/>
            <person name="Valentin K."/>
            <person name="Van de Peer Y."/>
            <person name="Wheeler G."/>
            <person name="Dacks J.B."/>
            <person name="Delwiche C.F."/>
            <person name="Dyhrman S.T."/>
            <person name="Glockner G."/>
            <person name="John U."/>
            <person name="Richards T."/>
            <person name="Worden A.Z."/>
            <person name="Zhang X."/>
            <person name="Grigoriev I.V."/>
            <person name="Allen A.E."/>
            <person name="Bidle K."/>
            <person name="Borodovsky M."/>
            <person name="Bowler C."/>
            <person name="Brownlee C."/>
            <person name="Cock J.M."/>
            <person name="Elias M."/>
            <person name="Gladyshev V.N."/>
            <person name="Groth M."/>
            <person name="Guda C."/>
            <person name="Hadaegh A."/>
            <person name="Iglesias-Rodriguez M.D."/>
            <person name="Jenkins J."/>
            <person name="Jones B.M."/>
            <person name="Lawson T."/>
            <person name="Leese F."/>
            <person name="Lindquist E."/>
            <person name="Lobanov A."/>
            <person name="Lomsadze A."/>
            <person name="Malik S.B."/>
            <person name="Marsh M.E."/>
            <person name="Mackinder L."/>
            <person name="Mock T."/>
            <person name="Mueller-Roeber B."/>
            <person name="Pagarete A."/>
            <person name="Parker M."/>
            <person name="Probert I."/>
            <person name="Quesneville H."/>
            <person name="Raines C."/>
            <person name="Rensing S.A."/>
            <person name="Riano-Pachon D.M."/>
            <person name="Richier S."/>
            <person name="Rokitta S."/>
            <person name="Shiraiwa Y."/>
            <person name="Soanes D.M."/>
            <person name="van der Giezen M."/>
            <person name="Wahlund T.M."/>
            <person name="Williams B."/>
            <person name="Wilson W."/>
            <person name="Wolfe G."/>
            <person name="Wurch L.L."/>
        </authorList>
    </citation>
    <scope>NUCLEOTIDE SEQUENCE</scope>
</reference>
<dbReference type="RefSeq" id="XP_005776161.1">
    <property type="nucleotide sequence ID" value="XM_005776104.1"/>
</dbReference>
<dbReference type="KEGG" id="ehx:EMIHUDRAFT_48962"/>
<dbReference type="EC" id="5.2.1.8" evidence="1"/>
<dbReference type="PANTHER" id="PTHR47598">
    <property type="entry name" value="PEPTIDYL-PROLYL CIS-TRANS ISOMERASE FKBP17-2, CHLOROPLASTIC"/>
    <property type="match status" value="1"/>
</dbReference>
<dbReference type="RefSeq" id="XP_005775220.1">
    <property type="nucleotide sequence ID" value="XM_005775163.1"/>
</dbReference>
<dbReference type="InterPro" id="IPR046357">
    <property type="entry name" value="PPIase_dom_sf"/>
</dbReference>
<evidence type="ECO:0000313" key="4">
    <source>
        <dbReference type="Proteomes" id="UP000013827"/>
    </source>
</evidence>
<comment type="catalytic activity">
    <reaction evidence="1">
        <text>[protein]-peptidylproline (omega=180) = [protein]-peptidylproline (omega=0)</text>
        <dbReference type="Rhea" id="RHEA:16237"/>
        <dbReference type="Rhea" id="RHEA-COMP:10747"/>
        <dbReference type="Rhea" id="RHEA-COMP:10748"/>
        <dbReference type="ChEBI" id="CHEBI:83833"/>
        <dbReference type="ChEBI" id="CHEBI:83834"/>
        <dbReference type="EC" id="5.2.1.8"/>
    </reaction>
</comment>
<dbReference type="AlphaFoldDB" id="A0A0D3JH06"/>
<dbReference type="GO" id="GO:0009507">
    <property type="term" value="C:chloroplast"/>
    <property type="evidence" value="ECO:0007669"/>
    <property type="project" value="TreeGrafter"/>
</dbReference>
<dbReference type="GO" id="GO:0003755">
    <property type="term" value="F:peptidyl-prolyl cis-trans isomerase activity"/>
    <property type="evidence" value="ECO:0007669"/>
    <property type="project" value="UniProtKB-KW"/>
</dbReference>
<dbReference type="HOGENOM" id="CLU_013615_12_3_1"/>
<dbReference type="KEGG" id="ehx:EMIHUDRAFT_48961"/>
<organism evidence="3 4">
    <name type="scientific">Emiliania huxleyi (strain CCMP1516)</name>
    <dbReference type="NCBI Taxonomy" id="280463"/>
    <lineage>
        <taxon>Eukaryota</taxon>
        <taxon>Haptista</taxon>
        <taxon>Haptophyta</taxon>
        <taxon>Prymnesiophyceae</taxon>
        <taxon>Isochrysidales</taxon>
        <taxon>Noelaerhabdaceae</taxon>
        <taxon>Emiliania</taxon>
    </lineage>
</organism>
<evidence type="ECO:0000259" key="2">
    <source>
        <dbReference type="PROSITE" id="PS50059"/>
    </source>
</evidence>